<feature type="region of interest" description="Disordered" evidence="1">
    <location>
        <begin position="22"/>
        <end position="43"/>
    </location>
</feature>
<evidence type="ECO:0000313" key="2">
    <source>
        <dbReference type="EMBL" id="JAH01220.1"/>
    </source>
</evidence>
<sequence length="43" mass="4875">MEKPGSQPRLCEAGLGWEENEPGIWPKDRIGKRRQGARQHSGM</sequence>
<protein>
    <submittedName>
        <fullName evidence="2">Uncharacterized protein</fullName>
    </submittedName>
</protein>
<reference evidence="2" key="2">
    <citation type="journal article" date="2015" name="Fish Shellfish Immunol.">
        <title>Early steps in the European eel (Anguilla anguilla)-Vibrio vulnificus interaction in the gills: Role of the RtxA13 toxin.</title>
        <authorList>
            <person name="Callol A."/>
            <person name="Pajuelo D."/>
            <person name="Ebbesson L."/>
            <person name="Teles M."/>
            <person name="MacKenzie S."/>
            <person name="Amaro C."/>
        </authorList>
    </citation>
    <scope>NUCLEOTIDE SEQUENCE</scope>
</reference>
<proteinExistence type="predicted"/>
<evidence type="ECO:0000256" key="1">
    <source>
        <dbReference type="SAM" id="MobiDB-lite"/>
    </source>
</evidence>
<accession>A0A0E9PAY7</accession>
<dbReference type="EMBL" id="GBXM01107357">
    <property type="protein sequence ID" value="JAH01220.1"/>
    <property type="molecule type" value="Transcribed_RNA"/>
</dbReference>
<reference evidence="2" key="1">
    <citation type="submission" date="2014-11" db="EMBL/GenBank/DDBJ databases">
        <authorList>
            <person name="Amaro Gonzalez C."/>
        </authorList>
    </citation>
    <scope>NUCLEOTIDE SEQUENCE</scope>
</reference>
<name>A0A0E9PAY7_ANGAN</name>
<dbReference type="AlphaFoldDB" id="A0A0E9PAY7"/>
<organism evidence="2">
    <name type="scientific">Anguilla anguilla</name>
    <name type="common">European freshwater eel</name>
    <name type="synonym">Muraena anguilla</name>
    <dbReference type="NCBI Taxonomy" id="7936"/>
    <lineage>
        <taxon>Eukaryota</taxon>
        <taxon>Metazoa</taxon>
        <taxon>Chordata</taxon>
        <taxon>Craniata</taxon>
        <taxon>Vertebrata</taxon>
        <taxon>Euteleostomi</taxon>
        <taxon>Actinopterygii</taxon>
        <taxon>Neopterygii</taxon>
        <taxon>Teleostei</taxon>
        <taxon>Anguilliformes</taxon>
        <taxon>Anguillidae</taxon>
        <taxon>Anguilla</taxon>
    </lineage>
</organism>